<reference evidence="2" key="1">
    <citation type="submission" date="2018-06" db="EMBL/GenBank/DDBJ databases">
        <title>Complete genome of Pseudomonas insecticola strain QZS01.</title>
        <authorList>
            <person name="Wang J."/>
            <person name="Su Q."/>
        </authorList>
    </citation>
    <scope>NUCLEOTIDE SEQUENCE [LARGE SCALE GENOMIC DNA]</scope>
    <source>
        <strain evidence="2">QZS01</strain>
    </source>
</reference>
<keyword evidence="2" id="KW-1185">Reference proteome</keyword>
<dbReference type="Proteomes" id="UP000273143">
    <property type="component" value="Chromosome"/>
</dbReference>
<gene>
    <name evidence="1" type="ORF">DM558_01630</name>
</gene>
<dbReference type="KEGG" id="emo:DM558_01630"/>
<evidence type="ECO:0000313" key="2">
    <source>
        <dbReference type="Proteomes" id="UP000273143"/>
    </source>
</evidence>
<dbReference type="EMBL" id="CP029822">
    <property type="protein sequence ID" value="AZS49556.1"/>
    <property type="molecule type" value="Genomic_DNA"/>
</dbReference>
<proteinExistence type="predicted"/>
<dbReference type="AlphaFoldDB" id="A0A3Q9JHF9"/>
<evidence type="ECO:0000313" key="1">
    <source>
        <dbReference type="EMBL" id="AZS49556.1"/>
    </source>
</evidence>
<organism evidence="1 2">
    <name type="scientific">Entomomonas moraniae</name>
    <dbReference type="NCBI Taxonomy" id="2213226"/>
    <lineage>
        <taxon>Bacteria</taxon>
        <taxon>Pseudomonadati</taxon>
        <taxon>Pseudomonadota</taxon>
        <taxon>Gammaproteobacteria</taxon>
        <taxon>Pseudomonadales</taxon>
        <taxon>Pseudomonadaceae</taxon>
        <taxon>Entomomonas</taxon>
    </lineage>
</organism>
<dbReference type="Pfam" id="PF11153">
    <property type="entry name" value="DUF2931"/>
    <property type="match status" value="1"/>
</dbReference>
<dbReference type="InterPro" id="IPR021326">
    <property type="entry name" value="DUF2931"/>
</dbReference>
<protein>
    <submittedName>
        <fullName evidence="1">DUF2931 family protein</fullName>
    </submittedName>
</protein>
<accession>A0A3Q9JHF9</accession>
<sequence length="388" mass="45879">MAKPSSVVSKMNIINNNKLLTIFVLLLSLFFTPLQAKEYARANYRVTLGNPYKFPMNFDLSGNYLFDNKNTVFRLFYITEGGTDKRWGESKLTELISRSDCLPTGINLRWFSAVENQFWEGRYLFDQKRLADIMAHSIDNPFENFKGSVGESPYYLLLTAYVTPNGFVNIWIHTARTKLWLGSFHAKKMTNEPDWDTFYKRALAKEYGEKVIPRHQFIAKRIATTQEYVRANYNSNEPDFFSTEQRTQPYTDKPWQEATKQYNWYLRVADNFKVKYYRSFYANTEEWFTSNTNKEPISLRPLPKAFEFILEQTKTKQKVHIELIVNYDEVQQVFEKINTLDTKNTPIELYFQLDDSVKKCTVHVVKDKQKIELKKIECYLPDEDDDEK</sequence>
<name>A0A3Q9JHF9_9GAMM</name>